<sequence>MTTFSQKVERKFLVKTAAKEIKKEIEQAGLDKLKELADLDISIVEIYLKSRSTQQEAKLRWQLNALLGMGVTFDMLLEEVARQMPELAPIMGGREGYKQSEIQNLERFLKEG</sequence>
<evidence type="ECO:0000313" key="1">
    <source>
        <dbReference type="EMBL" id="GAI66970.1"/>
    </source>
</evidence>
<name>X1RUW7_9ZZZZ</name>
<comment type="caution">
    <text evidence="1">The sequence shown here is derived from an EMBL/GenBank/DDBJ whole genome shotgun (WGS) entry which is preliminary data.</text>
</comment>
<gene>
    <name evidence="1" type="ORF">S12H4_02526</name>
</gene>
<protein>
    <submittedName>
        <fullName evidence="1">Uncharacterized protein</fullName>
    </submittedName>
</protein>
<organism evidence="1">
    <name type="scientific">marine sediment metagenome</name>
    <dbReference type="NCBI Taxonomy" id="412755"/>
    <lineage>
        <taxon>unclassified sequences</taxon>
        <taxon>metagenomes</taxon>
        <taxon>ecological metagenomes</taxon>
    </lineage>
</organism>
<reference evidence="1" key="1">
    <citation type="journal article" date="2014" name="Front. Microbiol.">
        <title>High frequency of phylogenetically diverse reductive dehalogenase-homologous genes in deep subseafloor sedimentary metagenomes.</title>
        <authorList>
            <person name="Kawai M."/>
            <person name="Futagami T."/>
            <person name="Toyoda A."/>
            <person name="Takaki Y."/>
            <person name="Nishi S."/>
            <person name="Hori S."/>
            <person name="Arai W."/>
            <person name="Tsubouchi T."/>
            <person name="Morono Y."/>
            <person name="Uchiyama I."/>
            <person name="Ito T."/>
            <person name="Fujiyama A."/>
            <person name="Inagaki F."/>
            <person name="Takami H."/>
        </authorList>
    </citation>
    <scope>NUCLEOTIDE SEQUENCE</scope>
    <source>
        <strain evidence="1">Expedition CK06-06</strain>
    </source>
</reference>
<accession>X1RUW7</accession>
<dbReference type="EMBL" id="BARW01000626">
    <property type="protein sequence ID" value="GAI66970.1"/>
    <property type="molecule type" value="Genomic_DNA"/>
</dbReference>
<dbReference type="AlphaFoldDB" id="X1RUW7"/>
<proteinExistence type="predicted"/>